<keyword evidence="3" id="KW-1185">Reference proteome</keyword>
<reference evidence="2" key="1">
    <citation type="submission" date="2020-04" db="EMBL/GenBank/DDBJ databases">
        <title>Analysis of mating type loci in Filobasidium floriforme.</title>
        <authorList>
            <person name="Nowrousian M."/>
        </authorList>
    </citation>
    <scope>NUCLEOTIDE SEQUENCE</scope>
    <source>
        <strain evidence="2">CBS 6242</strain>
    </source>
</reference>
<protein>
    <submittedName>
        <fullName evidence="2">Uncharacterized protein</fullName>
    </submittedName>
</protein>
<dbReference type="AlphaFoldDB" id="A0A8K0JWL8"/>
<accession>A0A8K0JWL8</accession>
<dbReference type="EMBL" id="JABELV010000003">
    <property type="protein sequence ID" value="KAG7575472.1"/>
    <property type="molecule type" value="Genomic_DNA"/>
</dbReference>
<feature type="compositionally biased region" description="Basic and acidic residues" evidence="1">
    <location>
        <begin position="199"/>
        <end position="208"/>
    </location>
</feature>
<evidence type="ECO:0000256" key="1">
    <source>
        <dbReference type="SAM" id="MobiDB-lite"/>
    </source>
</evidence>
<gene>
    <name evidence="2" type="ORF">FFLO_00291</name>
</gene>
<feature type="region of interest" description="Disordered" evidence="1">
    <location>
        <begin position="199"/>
        <end position="277"/>
    </location>
</feature>
<evidence type="ECO:0000313" key="3">
    <source>
        <dbReference type="Proteomes" id="UP000812966"/>
    </source>
</evidence>
<feature type="compositionally biased region" description="Basic and acidic residues" evidence="1">
    <location>
        <begin position="261"/>
        <end position="277"/>
    </location>
</feature>
<sequence>MSNSSTNHDNRSYSHGLHNISVEPVEQLPRSLSEAYISSFDHQYQVTVSQPHLGETSISSSVNDQIHGLESLPLPEKPPSFDEFTAASEALQRGIFNKLEREVWDRINGDTKTRIKRWLGKGFKEGDETYKDFISTLLKILQSGGGQFQYGDKSLFCRCCPGEYLPNKVRQCDRILIIVAGKRKVGDVVGCQQCRDARKSLRTKEQGEHQISQNPVTKDDPTHPPHSSSNSLSGMITIGDDPEQPSSYQSCTFPTSFSPKTCKEPRKTPREPKRERGYKSLATSAPMPLGGQNFSWKRCADRHCPRVLMFRSHTDGETHPLADRSLSAAKLASSDLTKVDLEAFNLIQRGQNYRLGKARLYERSSLRSMRRAGGYIENAFGRWIGGVFDDRSSSLDSLNNARLYRQVAFS</sequence>
<feature type="compositionally biased region" description="Polar residues" evidence="1">
    <location>
        <begin position="244"/>
        <end position="259"/>
    </location>
</feature>
<evidence type="ECO:0000313" key="2">
    <source>
        <dbReference type="EMBL" id="KAG7575472.1"/>
    </source>
</evidence>
<name>A0A8K0JWL8_9TREE</name>
<comment type="caution">
    <text evidence="2">The sequence shown here is derived from an EMBL/GenBank/DDBJ whole genome shotgun (WGS) entry which is preliminary data.</text>
</comment>
<organism evidence="2 3">
    <name type="scientific">Filobasidium floriforme</name>
    <dbReference type="NCBI Taxonomy" id="5210"/>
    <lineage>
        <taxon>Eukaryota</taxon>
        <taxon>Fungi</taxon>
        <taxon>Dikarya</taxon>
        <taxon>Basidiomycota</taxon>
        <taxon>Agaricomycotina</taxon>
        <taxon>Tremellomycetes</taxon>
        <taxon>Filobasidiales</taxon>
        <taxon>Filobasidiaceae</taxon>
        <taxon>Filobasidium</taxon>
    </lineage>
</organism>
<feature type="compositionally biased region" description="Polar residues" evidence="1">
    <location>
        <begin position="225"/>
        <end position="234"/>
    </location>
</feature>
<proteinExistence type="predicted"/>
<dbReference type="Proteomes" id="UP000812966">
    <property type="component" value="Unassembled WGS sequence"/>
</dbReference>